<feature type="transmembrane region" description="Helical" evidence="7">
    <location>
        <begin position="60"/>
        <end position="83"/>
    </location>
</feature>
<keyword evidence="6 7" id="KW-0472">Membrane</keyword>
<dbReference type="RefSeq" id="WP_289269547.1">
    <property type="nucleotide sequence ID" value="NZ_OX365700.1"/>
</dbReference>
<dbReference type="GO" id="GO:0019646">
    <property type="term" value="P:aerobic electron transport chain"/>
    <property type="evidence" value="ECO:0007669"/>
    <property type="project" value="TreeGrafter"/>
</dbReference>
<keyword evidence="4 7" id="KW-0812">Transmembrane</keyword>
<evidence type="ECO:0000313" key="9">
    <source>
        <dbReference type="Proteomes" id="UP001179121"/>
    </source>
</evidence>
<feature type="transmembrane region" description="Helical" evidence="7">
    <location>
        <begin position="312"/>
        <end position="333"/>
    </location>
</feature>
<proteinExistence type="inferred from homology"/>
<protein>
    <submittedName>
        <fullName evidence="8">Cytochrome bd oxidase subunit II</fullName>
    </submittedName>
</protein>
<feature type="transmembrane region" description="Helical" evidence="7">
    <location>
        <begin position="12"/>
        <end position="39"/>
    </location>
</feature>
<keyword evidence="3" id="KW-1003">Cell membrane</keyword>
<dbReference type="GO" id="GO:0070069">
    <property type="term" value="C:cytochrome complex"/>
    <property type="evidence" value="ECO:0007669"/>
    <property type="project" value="TreeGrafter"/>
</dbReference>
<evidence type="ECO:0000256" key="7">
    <source>
        <dbReference type="SAM" id="Phobius"/>
    </source>
</evidence>
<evidence type="ECO:0000256" key="4">
    <source>
        <dbReference type="ARBA" id="ARBA00022692"/>
    </source>
</evidence>
<comment type="subcellular location">
    <subcellularLocation>
        <location evidence="1">Cell membrane</location>
        <topology evidence="1">Multi-pass membrane protein</topology>
    </subcellularLocation>
</comment>
<evidence type="ECO:0000313" key="8">
    <source>
        <dbReference type="EMBL" id="CAI4032839.1"/>
    </source>
</evidence>
<evidence type="ECO:0000256" key="5">
    <source>
        <dbReference type="ARBA" id="ARBA00022989"/>
    </source>
</evidence>
<evidence type="ECO:0000256" key="6">
    <source>
        <dbReference type="ARBA" id="ARBA00023136"/>
    </source>
</evidence>
<evidence type="ECO:0000256" key="1">
    <source>
        <dbReference type="ARBA" id="ARBA00004651"/>
    </source>
</evidence>
<feature type="transmembrane region" description="Helical" evidence="7">
    <location>
        <begin position="207"/>
        <end position="229"/>
    </location>
</feature>
<dbReference type="EMBL" id="OX365700">
    <property type="protein sequence ID" value="CAI4032839.1"/>
    <property type="molecule type" value="Genomic_DNA"/>
</dbReference>
<accession>A0AA86TDW0</accession>
<dbReference type="InterPro" id="IPR003317">
    <property type="entry name" value="Cyt-d_oxidase_su2"/>
</dbReference>
<feature type="transmembrane region" description="Helical" evidence="7">
    <location>
        <begin position="127"/>
        <end position="151"/>
    </location>
</feature>
<dbReference type="GO" id="GO:0005886">
    <property type="term" value="C:plasma membrane"/>
    <property type="evidence" value="ECO:0007669"/>
    <property type="project" value="UniProtKB-SubCell"/>
</dbReference>
<dbReference type="PANTHER" id="PTHR43141:SF4">
    <property type="entry name" value="CYTOCHROME BD2 SUBUNIT II"/>
    <property type="match status" value="1"/>
</dbReference>
<keyword evidence="5 7" id="KW-1133">Transmembrane helix</keyword>
<gene>
    <name evidence="8" type="ORF">DNFV4_03269</name>
</gene>
<comment type="similarity">
    <text evidence="2">Belongs to the cytochrome ubiquinol oxidase subunit 2 family.</text>
</comment>
<feature type="transmembrane region" description="Helical" evidence="7">
    <location>
        <begin position="274"/>
        <end position="292"/>
    </location>
</feature>
<dbReference type="Proteomes" id="UP001179121">
    <property type="component" value="Chromosome"/>
</dbReference>
<evidence type="ECO:0000256" key="3">
    <source>
        <dbReference type="ARBA" id="ARBA00022475"/>
    </source>
</evidence>
<feature type="transmembrane region" description="Helical" evidence="7">
    <location>
        <begin position="235"/>
        <end position="262"/>
    </location>
</feature>
<feature type="transmembrane region" description="Helical" evidence="7">
    <location>
        <begin position="89"/>
        <end position="107"/>
    </location>
</feature>
<keyword evidence="9" id="KW-1185">Reference proteome</keyword>
<sequence length="356" mass="38456">MTMIDLELLLSGALLIALTLYVLTGGADFGAGVWSLFAAGPRAKEQRRVIDRAIAPIWEANHVWLILVVTVLFTAFPAAFAVISTRLHIPLTLLLLGIVLRGSAFVFRTHDPDSDPYRIERNSVMRFWQWLFGLSSILSPIMLGIVIGAISSGRLDREAVGFTEGFVRPWLAPWPLAVGGLSLALVTFLAAVYLTVEATDQDLKRVFRVKAAVSWGATILFGVIALALARREAPAIYQGLVHTGLGLVLIGFTALAAIASLVAVRTGRDRTARLAAAAVAIGILWGWASAQYPYIVAPSLTLFDSAPPGTMGLLLASLFLGALLLFPSLYILYRLFKGSHIRDSPHPDQATDQTTQ</sequence>
<dbReference type="GO" id="GO:0016682">
    <property type="term" value="F:oxidoreductase activity, acting on diphenols and related substances as donors, oxygen as acceptor"/>
    <property type="evidence" value="ECO:0007669"/>
    <property type="project" value="TreeGrafter"/>
</dbReference>
<dbReference type="KEGG" id="nti:DNFV4_03269"/>
<evidence type="ECO:0000256" key="2">
    <source>
        <dbReference type="ARBA" id="ARBA00007543"/>
    </source>
</evidence>
<name>A0AA86TDW0_9BACT</name>
<organism evidence="8 9">
    <name type="scientific">Nitrospira tepida</name>
    <dbReference type="NCBI Taxonomy" id="2973512"/>
    <lineage>
        <taxon>Bacteria</taxon>
        <taxon>Pseudomonadati</taxon>
        <taxon>Nitrospirota</taxon>
        <taxon>Nitrospiria</taxon>
        <taxon>Nitrospirales</taxon>
        <taxon>Nitrospiraceae</taxon>
        <taxon>Nitrospira</taxon>
    </lineage>
</organism>
<dbReference type="Pfam" id="PF02322">
    <property type="entry name" value="Cyt_bd_oxida_II"/>
    <property type="match status" value="1"/>
</dbReference>
<dbReference type="AlphaFoldDB" id="A0AA86TDW0"/>
<feature type="transmembrane region" description="Helical" evidence="7">
    <location>
        <begin position="171"/>
        <end position="195"/>
    </location>
</feature>
<reference evidence="8" key="1">
    <citation type="submission" date="2022-10" db="EMBL/GenBank/DDBJ databases">
        <authorList>
            <person name="Koch H."/>
        </authorList>
    </citation>
    <scope>NUCLEOTIDE SEQUENCE</scope>
    <source>
        <strain evidence="8">DNF</strain>
    </source>
</reference>
<dbReference type="PANTHER" id="PTHR43141">
    <property type="entry name" value="CYTOCHROME BD2 SUBUNIT II"/>
    <property type="match status" value="1"/>
</dbReference>
<dbReference type="GO" id="GO:0009055">
    <property type="term" value="F:electron transfer activity"/>
    <property type="evidence" value="ECO:0007669"/>
    <property type="project" value="TreeGrafter"/>
</dbReference>